<keyword evidence="5" id="KW-0496">Mitochondrion</keyword>
<dbReference type="GO" id="GO:0006574">
    <property type="term" value="P:L-valine catabolic process"/>
    <property type="evidence" value="ECO:0007669"/>
    <property type="project" value="TreeGrafter"/>
</dbReference>
<protein>
    <recommendedName>
        <fullName evidence="3">3-hydroxyisobutyryl-CoA hydrolase</fullName>
        <ecNumber evidence="3">3.1.2.4</ecNumber>
    </recommendedName>
    <alternativeName>
        <fullName evidence="6">3-hydroxyisobutyryl-coenzyme A hydrolase</fullName>
    </alternativeName>
</protein>
<evidence type="ECO:0000313" key="9">
    <source>
        <dbReference type="Proteomes" id="UP000011083"/>
    </source>
</evidence>
<comment type="subcellular location">
    <subcellularLocation>
        <location evidence="2">Mitochondrion</location>
    </subcellularLocation>
</comment>
<dbReference type="EMBL" id="KB007974">
    <property type="protein sequence ID" value="ELR17732.1"/>
    <property type="molecule type" value="Genomic_DNA"/>
</dbReference>
<dbReference type="OrthoDB" id="1737613at2759"/>
<dbReference type="InterPro" id="IPR045004">
    <property type="entry name" value="ECH_dom"/>
</dbReference>
<keyword evidence="4 8" id="KW-0378">Hydrolase</keyword>
<dbReference type="CDD" id="cd06558">
    <property type="entry name" value="crotonase-like"/>
    <property type="match status" value="1"/>
</dbReference>
<evidence type="ECO:0000259" key="7">
    <source>
        <dbReference type="Pfam" id="PF16113"/>
    </source>
</evidence>
<dbReference type="AlphaFoldDB" id="L8GXR1"/>
<dbReference type="RefSeq" id="XP_004339745.1">
    <property type="nucleotide sequence ID" value="XM_004339697.1"/>
</dbReference>
<organism evidence="8 9">
    <name type="scientific">Acanthamoeba castellanii (strain ATCC 30010 / Neff)</name>
    <dbReference type="NCBI Taxonomy" id="1257118"/>
    <lineage>
        <taxon>Eukaryota</taxon>
        <taxon>Amoebozoa</taxon>
        <taxon>Discosea</taxon>
        <taxon>Longamoebia</taxon>
        <taxon>Centramoebida</taxon>
        <taxon>Acanthamoebidae</taxon>
        <taxon>Acanthamoeba</taxon>
    </lineage>
</organism>
<dbReference type="STRING" id="1257118.L8GXR1"/>
<dbReference type="InterPro" id="IPR029045">
    <property type="entry name" value="ClpP/crotonase-like_dom_sf"/>
</dbReference>
<evidence type="ECO:0000256" key="4">
    <source>
        <dbReference type="ARBA" id="ARBA00022801"/>
    </source>
</evidence>
<dbReference type="Pfam" id="PF16113">
    <property type="entry name" value="ECH_2"/>
    <property type="match status" value="1"/>
</dbReference>
<name>L8GXR1_ACACF</name>
<gene>
    <name evidence="8" type="ORF">ACA1_065210</name>
</gene>
<dbReference type="GO" id="GO:0005739">
    <property type="term" value="C:mitochondrion"/>
    <property type="evidence" value="ECO:0007669"/>
    <property type="project" value="UniProtKB-SubCell"/>
</dbReference>
<evidence type="ECO:0000313" key="8">
    <source>
        <dbReference type="EMBL" id="ELR17732.1"/>
    </source>
</evidence>
<dbReference type="GO" id="GO:0003860">
    <property type="term" value="F:3-hydroxyisobutyryl-CoA hydrolase activity"/>
    <property type="evidence" value="ECO:0007669"/>
    <property type="project" value="UniProtKB-EC"/>
</dbReference>
<reference evidence="8 9" key="1">
    <citation type="journal article" date="2013" name="Genome Biol.">
        <title>Genome of Acanthamoeba castellanii highlights extensive lateral gene transfer and early evolution of tyrosine kinase signaling.</title>
        <authorList>
            <person name="Clarke M."/>
            <person name="Lohan A.J."/>
            <person name="Liu B."/>
            <person name="Lagkouvardos I."/>
            <person name="Roy S."/>
            <person name="Zafar N."/>
            <person name="Bertelli C."/>
            <person name="Schilde C."/>
            <person name="Kianianmomeni A."/>
            <person name="Burglin T.R."/>
            <person name="Frech C."/>
            <person name="Turcotte B."/>
            <person name="Kopec K.O."/>
            <person name="Synnott J.M."/>
            <person name="Choo C."/>
            <person name="Paponov I."/>
            <person name="Finkler A."/>
            <person name="Soon Heng Tan C."/>
            <person name="Hutchins A.P."/>
            <person name="Weinmeier T."/>
            <person name="Rattei T."/>
            <person name="Chu J.S."/>
            <person name="Gimenez G."/>
            <person name="Irimia M."/>
            <person name="Rigden D.J."/>
            <person name="Fitzpatrick D.A."/>
            <person name="Lorenzo-Morales J."/>
            <person name="Bateman A."/>
            <person name="Chiu C.H."/>
            <person name="Tang P."/>
            <person name="Hegemann P."/>
            <person name="Fromm H."/>
            <person name="Raoult D."/>
            <person name="Greub G."/>
            <person name="Miranda-Saavedra D."/>
            <person name="Chen N."/>
            <person name="Nash P."/>
            <person name="Ginger M.L."/>
            <person name="Horn M."/>
            <person name="Schaap P."/>
            <person name="Caler L."/>
            <person name="Loftus B."/>
        </authorList>
    </citation>
    <scope>NUCLEOTIDE SEQUENCE [LARGE SCALE GENOMIC DNA]</scope>
    <source>
        <strain evidence="8 9">Neff</strain>
    </source>
</reference>
<dbReference type="FunFam" id="3.90.226.10:FF:000026">
    <property type="entry name" value="3-hydroxyisobutyryl-CoA hydrolase, mitochondrial"/>
    <property type="match status" value="1"/>
</dbReference>
<evidence type="ECO:0000256" key="6">
    <source>
        <dbReference type="ARBA" id="ARBA00031181"/>
    </source>
</evidence>
<dbReference type="Gene3D" id="3.90.226.10">
    <property type="entry name" value="2-enoyl-CoA Hydratase, Chain A, domain 1"/>
    <property type="match status" value="1"/>
</dbReference>
<dbReference type="NCBIfam" id="NF004127">
    <property type="entry name" value="PRK05617.1"/>
    <property type="match status" value="1"/>
</dbReference>
<evidence type="ECO:0000256" key="2">
    <source>
        <dbReference type="ARBA" id="ARBA00004173"/>
    </source>
</evidence>
<proteinExistence type="predicted"/>
<dbReference type="EC" id="3.1.2.4" evidence="3"/>
<comment type="catalytic activity">
    <reaction evidence="1">
        <text>3-hydroxy-2-methylpropanoyl-CoA + H2O = 3-hydroxy-2-methylpropanoate + CoA + H(+)</text>
        <dbReference type="Rhea" id="RHEA:20888"/>
        <dbReference type="ChEBI" id="CHEBI:11805"/>
        <dbReference type="ChEBI" id="CHEBI:15377"/>
        <dbReference type="ChEBI" id="CHEBI:15378"/>
        <dbReference type="ChEBI" id="CHEBI:57287"/>
        <dbReference type="ChEBI" id="CHEBI:57340"/>
        <dbReference type="EC" id="3.1.2.4"/>
    </reaction>
</comment>
<accession>L8GXR1</accession>
<dbReference type="InterPro" id="IPR032259">
    <property type="entry name" value="HIBYL-CoA-H"/>
</dbReference>
<dbReference type="SUPFAM" id="SSF52096">
    <property type="entry name" value="ClpP/crotonase"/>
    <property type="match status" value="1"/>
</dbReference>
<evidence type="ECO:0000256" key="3">
    <source>
        <dbReference type="ARBA" id="ARBA00011915"/>
    </source>
</evidence>
<dbReference type="OMA" id="EVFTMEY"/>
<dbReference type="VEuPathDB" id="AmoebaDB:ACA1_065210"/>
<evidence type="ECO:0000256" key="5">
    <source>
        <dbReference type="ARBA" id="ARBA00023128"/>
    </source>
</evidence>
<feature type="domain" description="Enoyl-CoA hydratase/isomerase" evidence="7">
    <location>
        <begin position="30"/>
        <end position="367"/>
    </location>
</feature>
<sequence length="387" mass="43118">MEQYCKITINANCLLQTEVLVQPLGKGQEVVLNRPKALNALNLNMVHLLRPHYTHWEKDPHTAFVLMKGAGGKAFCAGGDIRAIYDEGIAARQAGKNAGGDPASLGYRFFHDEYVLDYQIATHPKPQVAFLNGITMGGGVGLSMHNKYKVATEHTVFAMPETAIGFFCDVGGSHFLPRLSPGFEVGMYLALTGARLKGYDLVRAGVATHYVPSSKTQVLEEKLKNAENEDHVRHTLAELNEHDTANDANSELIKHADAIHKCFGKASVEDIIVALEREGSEWATHTRNALSKLSPTALKVVFRQLHHGKQLPLNKCFEMEFRMAQRFMAGHDFFEGVRSVLVDKDRNPQWKPARLEQIADSEVDSYFEPLADPSLELHLHPIEHHLQ</sequence>
<dbReference type="KEGG" id="acan:ACA1_065210"/>
<evidence type="ECO:0000256" key="1">
    <source>
        <dbReference type="ARBA" id="ARBA00001709"/>
    </source>
</evidence>
<dbReference type="PANTHER" id="PTHR43176">
    <property type="entry name" value="3-HYDROXYISOBUTYRYL-COA HYDROLASE-RELATED"/>
    <property type="match status" value="1"/>
</dbReference>
<dbReference type="Proteomes" id="UP000011083">
    <property type="component" value="Unassembled WGS sequence"/>
</dbReference>
<dbReference type="GeneID" id="14918139"/>
<dbReference type="PANTHER" id="PTHR43176:SF3">
    <property type="entry name" value="3-HYDROXYISOBUTYRYL-COA HYDROLASE, MITOCHONDRIAL"/>
    <property type="match status" value="1"/>
</dbReference>
<keyword evidence="9" id="KW-1185">Reference proteome</keyword>